<dbReference type="InterPro" id="IPR017900">
    <property type="entry name" value="4Fe4S_Fe_S_CS"/>
</dbReference>
<proteinExistence type="predicted"/>
<dbReference type="RefSeq" id="WP_251970034.1">
    <property type="nucleotide sequence ID" value="NZ_AP025730.1"/>
</dbReference>
<dbReference type="PROSITE" id="PS51379">
    <property type="entry name" value="4FE4S_FER_2"/>
    <property type="match status" value="5"/>
</dbReference>
<keyword evidence="1" id="KW-0004">4Fe-4S</keyword>
<dbReference type="Pfam" id="PF12838">
    <property type="entry name" value="Fer4_7"/>
    <property type="match status" value="1"/>
</dbReference>
<dbReference type="Proteomes" id="UP001057498">
    <property type="component" value="Chromosome"/>
</dbReference>
<name>A0ABM7YQG1_9BURK</name>
<evidence type="ECO:0000256" key="1">
    <source>
        <dbReference type="ARBA" id="ARBA00022485"/>
    </source>
</evidence>
<reference evidence="7" key="1">
    <citation type="submission" date="2022-04" db="EMBL/GenBank/DDBJ databases">
        <title>Whole genome sequence of Sphaerotilus sp. FB-5.</title>
        <authorList>
            <person name="Takeda M."/>
            <person name="Narihara S."/>
            <person name="Akimoto M."/>
            <person name="Akimoto R."/>
            <person name="Nishiyashiki S."/>
            <person name="Murakami T."/>
        </authorList>
    </citation>
    <scope>NUCLEOTIDE SEQUENCE</scope>
    <source>
        <strain evidence="7">FB-5</strain>
    </source>
</reference>
<dbReference type="SUPFAM" id="SSF54862">
    <property type="entry name" value="4Fe-4S ferredoxins"/>
    <property type="match status" value="1"/>
</dbReference>
<dbReference type="PANTHER" id="PTHR43687:SF4">
    <property type="entry name" value="BLR5484 PROTEIN"/>
    <property type="match status" value="1"/>
</dbReference>
<feature type="domain" description="4Fe-4S ferredoxin-type" evidence="6">
    <location>
        <begin position="603"/>
        <end position="631"/>
    </location>
</feature>
<dbReference type="InterPro" id="IPR050572">
    <property type="entry name" value="Fe-S_Ferredoxin"/>
</dbReference>
<feature type="domain" description="4Fe-4S ferredoxin-type" evidence="6">
    <location>
        <begin position="322"/>
        <end position="351"/>
    </location>
</feature>
<evidence type="ECO:0000259" key="6">
    <source>
        <dbReference type="PROSITE" id="PS51379"/>
    </source>
</evidence>
<dbReference type="Gene3D" id="3.30.70.20">
    <property type="match status" value="4"/>
</dbReference>
<evidence type="ECO:0000256" key="5">
    <source>
        <dbReference type="SAM" id="MobiDB-lite"/>
    </source>
</evidence>
<organism evidence="7 8">
    <name type="scientific">Sphaerotilus microaerophilus</name>
    <dbReference type="NCBI Taxonomy" id="2914710"/>
    <lineage>
        <taxon>Bacteria</taxon>
        <taxon>Pseudomonadati</taxon>
        <taxon>Pseudomonadota</taxon>
        <taxon>Betaproteobacteria</taxon>
        <taxon>Burkholderiales</taxon>
        <taxon>Sphaerotilaceae</taxon>
        <taxon>Sphaerotilus</taxon>
    </lineage>
</organism>
<dbReference type="Pfam" id="PF13187">
    <property type="entry name" value="Fer4_9"/>
    <property type="match status" value="1"/>
</dbReference>
<dbReference type="PANTHER" id="PTHR43687">
    <property type="entry name" value="ADENYLYLSULFATE REDUCTASE, BETA SUBUNIT"/>
    <property type="match status" value="1"/>
</dbReference>
<evidence type="ECO:0000256" key="2">
    <source>
        <dbReference type="ARBA" id="ARBA00022723"/>
    </source>
</evidence>
<feature type="domain" description="4Fe-4S ferredoxin-type" evidence="6">
    <location>
        <begin position="202"/>
        <end position="231"/>
    </location>
</feature>
<evidence type="ECO:0000256" key="3">
    <source>
        <dbReference type="ARBA" id="ARBA00023004"/>
    </source>
</evidence>
<feature type="domain" description="4Fe-4S ferredoxin-type" evidence="6">
    <location>
        <begin position="632"/>
        <end position="663"/>
    </location>
</feature>
<keyword evidence="3" id="KW-0408">Iron</keyword>
<feature type="compositionally biased region" description="Low complexity" evidence="5">
    <location>
        <begin position="358"/>
        <end position="368"/>
    </location>
</feature>
<dbReference type="EMBL" id="AP025730">
    <property type="protein sequence ID" value="BDI06788.1"/>
    <property type="molecule type" value="Genomic_DNA"/>
</dbReference>
<keyword evidence="2" id="KW-0479">Metal-binding</keyword>
<gene>
    <name evidence="7" type="ORF">CATMQ487_37580</name>
</gene>
<feature type="domain" description="4Fe-4S ferredoxin-type" evidence="6">
    <location>
        <begin position="378"/>
        <end position="407"/>
    </location>
</feature>
<accession>A0ABM7YQG1</accession>
<dbReference type="Pfam" id="PF00037">
    <property type="entry name" value="Fer4"/>
    <property type="match status" value="1"/>
</dbReference>
<evidence type="ECO:0000313" key="7">
    <source>
        <dbReference type="EMBL" id="BDI06788.1"/>
    </source>
</evidence>
<protein>
    <submittedName>
        <fullName evidence="7">4Fe-4S ferredoxin</fullName>
    </submittedName>
</protein>
<keyword evidence="4" id="KW-0411">Iron-sulfur</keyword>
<evidence type="ECO:0000256" key="4">
    <source>
        <dbReference type="ARBA" id="ARBA00023014"/>
    </source>
</evidence>
<evidence type="ECO:0000313" key="8">
    <source>
        <dbReference type="Proteomes" id="UP001057498"/>
    </source>
</evidence>
<dbReference type="InterPro" id="IPR017896">
    <property type="entry name" value="4Fe4S_Fe-S-bd"/>
</dbReference>
<feature type="region of interest" description="Disordered" evidence="5">
    <location>
        <begin position="349"/>
        <end position="368"/>
    </location>
</feature>
<keyword evidence="8" id="KW-1185">Reference proteome</keyword>
<sequence>MKTLICDCNRSMPLTPALLGQVRQALAATPGASADGLEAAHHLLCRREAGAFQRAAQGGEPLLVGCTQEQRLFTELAAQTAGAPGLQERPIHFVNLRETAGWSRDAAQAGPKLAALIAAAQRPEPEPVPAVSYRSEGRCLVIGPAEAAEVAARQLAGTLEVTLLVDAAGGGGLTQSHDFPVHAGTLRRLSGWLGAFEAEWESRNPIDLDLCTRCNACVRACPEGAINLAWQVDLAACRGHRACVAACDSAGAIDFDRAPLISSQRFDLVLDLRASPAFTMHQPPQGYLHAGADPLRRAMALLQLRDWVGEFDKPRFVYYEQRLCAHSRNEQIGCDACVEVCSTRAIRSEPSAKGQTQGAGAARARGPGSAGLPPALGGRIMVEPHLCAGCGACTTVCPTGALSFRAPSAAEQGRRWQAMLSAYRAAGGRDAALLLHSQEGGTRLIDELGRAARLDASVHGVPARVLPVALWHTASTGLEVWLMALAHGASQVWVLLTGEEAPQYRQALGEQMAIAQAVVSGLGYAGEHFRLIEARDARDLAALDAALQAPSAQGVAAPTAVVAQADKRASLELALEHLIAQVPVVPAGLPEAIALPAAGAPLGTLRLDRQRCTLCLSCVGACPSQALADNPERPQLRFTEKNCVQCGLCVKTCPEDALQLEPRLWLADGARARKTARVLHEAEPAQCVRCGKPFGTLQALQAVMARIGHHPAFQGAAAERLKMCSDCRVIDMASRTREVRITDL</sequence>
<dbReference type="PROSITE" id="PS00198">
    <property type="entry name" value="4FE4S_FER_1"/>
    <property type="match status" value="3"/>
</dbReference>